<dbReference type="Proteomes" id="UP001152876">
    <property type="component" value="Unassembled WGS sequence"/>
</dbReference>
<sequence>MSSIKTGLHVAPIVGTGADAGAPRWHGHWAHEDDTRAFALRLAECPAIAHATLTLHGDLGAGKTTFVRHLLRALGVSGRIKSPTYAVVEPHSSTSCAFMPDGEVLHIWHFDFYRFSDPREWEDAGFRELFASPGLKLVEWPERAADTLPSVDADIHIEPEPMSPDTRADDADDARRVTFTAFTPAGRHLLAALQA</sequence>
<keyword evidence="12" id="KW-1185">Reference proteome</keyword>
<evidence type="ECO:0000256" key="6">
    <source>
        <dbReference type="ARBA" id="ARBA00022723"/>
    </source>
</evidence>
<dbReference type="GO" id="GO:0046872">
    <property type="term" value="F:metal ion binding"/>
    <property type="evidence" value="ECO:0007669"/>
    <property type="project" value="UniProtKB-KW"/>
</dbReference>
<dbReference type="EMBL" id="AOGK01000008">
    <property type="protein sequence ID" value="MDG5975771.1"/>
    <property type="molecule type" value="Genomic_DNA"/>
</dbReference>
<keyword evidence="7" id="KW-0547">Nucleotide-binding</keyword>
<evidence type="ECO:0000256" key="10">
    <source>
        <dbReference type="ARBA" id="ARBA00032441"/>
    </source>
</evidence>
<dbReference type="InterPro" id="IPR027417">
    <property type="entry name" value="P-loop_NTPase"/>
</dbReference>
<evidence type="ECO:0000256" key="2">
    <source>
        <dbReference type="ARBA" id="ARBA00007599"/>
    </source>
</evidence>
<keyword evidence="9" id="KW-0460">Magnesium</keyword>
<evidence type="ECO:0000256" key="8">
    <source>
        <dbReference type="ARBA" id="ARBA00022840"/>
    </source>
</evidence>
<dbReference type="InterPro" id="IPR003442">
    <property type="entry name" value="T6A_TsaE"/>
</dbReference>
<comment type="caution">
    <text evidence="11">The sequence shown here is derived from an EMBL/GenBank/DDBJ whole genome shotgun (WGS) entry which is preliminary data.</text>
</comment>
<dbReference type="PANTHER" id="PTHR33540">
    <property type="entry name" value="TRNA THREONYLCARBAMOYLADENOSINE BIOSYNTHESIS PROTEIN TSAE"/>
    <property type="match status" value="1"/>
</dbReference>
<evidence type="ECO:0000256" key="7">
    <source>
        <dbReference type="ARBA" id="ARBA00022741"/>
    </source>
</evidence>
<protein>
    <recommendedName>
        <fullName evidence="3">tRNA threonylcarbamoyladenosine biosynthesis protein TsaE</fullName>
    </recommendedName>
    <alternativeName>
        <fullName evidence="10">t(6)A37 threonylcarbamoyladenosine biosynthesis protein TsaE</fullName>
    </alternativeName>
</protein>
<evidence type="ECO:0000256" key="5">
    <source>
        <dbReference type="ARBA" id="ARBA00022694"/>
    </source>
</evidence>
<dbReference type="SUPFAM" id="SSF52540">
    <property type="entry name" value="P-loop containing nucleoside triphosphate hydrolases"/>
    <property type="match status" value="1"/>
</dbReference>
<comment type="subcellular location">
    <subcellularLocation>
        <location evidence="1">Cytoplasm</location>
    </subcellularLocation>
</comment>
<evidence type="ECO:0000313" key="12">
    <source>
        <dbReference type="Proteomes" id="UP001152876"/>
    </source>
</evidence>
<proteinExistence type="inferred from homology"/>
<dbReference type="PANTHER" id="PTHR33540:SF2">
    <property type="entry name" value="TRNA THREONYLCARBAMOYLADENOSINE BIOSYNTHESIS PROTEIN TSAE"/>
    <property type="match status" value="1"/>
</dbReference>
<dbReference type="Pfam" id="PF02367">
    <property type="entry name" value="TsaE"/>
    <property type="match status" value="1"/>
</dbReference>
<evidence type="ECO:0000256" key="1">
    <source>
        <dbReference type="ARBA" id="ARBA00004496"/>
    </source>
</evidence>
<dbReference type="Gene3D" id="3.40.50.300">
    <property type="entry name" value="P-loop containing nucleotide triphosphate hydrolases"/>
    <property type="match status" value="1"/>
</dbReference>
<accession>A0A9X4NT71</accession>
<comment type="similarity">
    <text evidence="2">Belongs to the TsaE family.</text>
</comment>
<evidence type="ECO:0000256" key="9">
    <source>
        <dbReference type="ARBA" id="ARBA00022842"/>
    </source>
</evidence>
<gene>
    <name evidence="11" type="ORF">H010_10936</name>
</gene>
<dbReference type="GO" id="GO:0002949">
    <property type="term" value="P:tRNA threonylcarbamoyladenosine modification"/>
    <property type="evidence" value="ECO:0007669"/>
    <property type="project" value="InterPro"/>
</dbReference>
<evidence type="ECO:0000313" key="11">
    <source>
        <dbReference type="EMBL" id="MDG5975771.1"/>
    </source>
</evidence>
<dbReference type="GO" id="GO:0005524">
    <property type="term" value="F:ATP binding"/>
    <property type="evidence" value="ECO:0007669"/>
    <property type="project" value="UniProtKB-KW"/>
</dbReference>
<dbReference type="AlphaFoldDB" id="A0A9X4NT71"/>
<evidence type="ECO:0000256" key="3">
    <source>
        <dbReference type="ARBA" id="ARBA00019010"/>
    </source>
</evidence>
<evidence type="ECO:0000256" key="4">
    <source>
        <dbReference type="ARBA" id="ARBA00022490"/>
    </source>
</evidence>
<dbReference type="GO" id="GO:0005737">
    <property type="term" value="C:cytoplasm"/>
    <property type="evidence" value="ECO:0007669"/>
    <property type="project" value="UniProtKB-SubCell"/>
</dbReference>
<keyword evidence="5" id="KW-0819">tRNA processing</keyword>
<organism evidence="11 12">
    <name type="scientific">Hydrogenophaga taeniospiralis CCUG 15921</name>
    <dbReference type="NCBI Taxonomy" id="1281780"/>
    <lineage>
        <taxon>Bacteria</taxon>
        <taxon>Pseudomonadati</taxon>
        <taxon>Pseudomonadota</taxon>
        <taxon>Betaproteobacteria</taxon>
        <taxon>Burkholderiales</taxon>
        <taxon>Comamonadaceae</taxon>
        <taxon>Hydrogenophaga</taxon>
    </lineage>
</organism>
<dbReference type="NCBIfam" id="TIGR00150">
    <property type="entry name" value="T6A_YjeE"/>
    <property type="match status" value="1"/>
</dbReference>
<keyword evidence="4" id="KW-0963">Cytoplasm</keyword>
<name>A0A9X4NT71_9BURK</name>
<reference evidence="11" key="1">
    <citation type="submission" date="2013-01" db="EMBL/GenBank/DDBJ databases">
        <title>Genome draft of Hydrogenophaga taeniospiralis 2K1.</title>
        <authorList>
            <person name="Gomila M."/>
            <person name="Lalucat J."/>
        </authorList>
    </citation>
    <scope>NUCLEOTIDE SEQUENCE</scope>
    <source>
        <strain evidence="11">CCUG 15921</strain>
    </source>
</reference>
<keyword evidence="8" id="KW-0067">ATP-binding</keyword>
<keyword evidence="6" id="KW-0479">Metal-binding</keyword>